<keyword evidence="7" id="KW-0479">Metal-binding</keyword>
<feature type="coiled-coil region" evidence="19">
    <location>
        <begin position="266"/>
        <end position="349"/>
    </location>
</feature>
<comment type="subcellular location">
    <subcellularLocation>
        <location evidence="3">Chromosome</location>
    </subcellularLocation>
    <subcellularLocation>
        <location evidence="2">Nucleus</location>
    </subcellularLocation>
</comment>
<evidence type="ECO:0000256" key="1">
    <source>
        <dbReference type="ARBA" id="ARBA00001947"/>
    </source>
</evidence>
<dbReference type="GO" id="GO:0046872">
    <property type="term" value="F:metal ion binding"/>
    <property type="evidence" value="ECO:0007669"/>
    <property type="project" value="UniProtKB-KW"/>
</dbReference>
<evidence type="ECO:0000259" key="20">
    <source>
        <dbReference type="Pfam" id="PF13476"/>
    </source>
</evidence>
<dbReference type="GO" id="GO:0070192">
    <property type="term" value="P:chromosome organization involved in meiotic cell cycle"/>
    <property type="evidence" value="ECO:0007669"/>
    <property type="project" value="TreeGrafter"/>
</dbReference>
<evidence type="ECO:0000256" key="12">
    <source>
        <dbReference type="ARBA" id="ARBA00022840"/>
    </source>
</evidence>
<keyword evidence="8" id="KW-0547">Nucleotide-binding</keyword>
<evidence type="ECO:0000256" key="5">
    <source>
        <dbReference type="ARBA" id="ARBA00017893"/>
    </source>
</evidence>
<dbReference type="GO" id="GO:0043047">
    <property type="term" value="F:single-stranded telomeric DNA binding"/>
    <property type="evidence" value="ECO:0007669"/>
    <property type="project" value="TreeGrafter"/>
</dbReference>
<evidence type="ECO:0000256" key="16">
    <source>
        <dbReference type="ARBA" id="ARBA00023242"/>
    </source>
</evidence>
<evidence type="ECO:0000313" key="21">
    <source>
        <dbReference type="EMBL" id="GBE84998.1"/>
    </source>
</evidence>
<comment type="cofactor">
    <cofactor evidence="1">
        <name>Zn(2+)</name>
        <dbReference type="ChEBI" id="CHEBI:29105"/>
    </cofactor>
</comment>
<dbReference type="Gene3D" id="1.10.287.1490">
    <property type="match status" value="1"/>
</dbReference>
<dbReference type="GeneID" id="38781915"/>
<name>A0A401GRZ4_9APHY</name>
<dbReference type="OrthoDB" id="18797at2759"/>
<dbReference type="InterPro" id="IPR004584">
    <property type="entry name" value="Rad50_eukaryotes"/>
</dbReference>
<evidence type="ECO:0000313" key="22">
    <source>
        <dbReference type="Proteomes" id="UP000287166"/>
    </source>
</evidence>
<protein>
    <recommendedName>
        <fullName evidence="5">DNA repair protein RAD50</fullName>
    </recommendedName>
</protein>
<dbReference type="PANTHER" id="PTHR18867">
    <property type="entry name" value="RAD50"/>
    <property type="match status" value="1"/>
</dbReference>
<keyword evidence="9" id="KW-0227">DNA damage</keyword>
<evidence type="ECO:0000256" key="6">
    <source>
        <dbReference type="ARBA" id="ARBA00022454"/>
    </source>
</evidence>
<evidence type="ECO:0000256" key="19">
    <source>
        <dbReference type="SAM" id="Coils"/>
    </source>
</evidence>
<keyword evidence="12" id="KW-0067">ATP-binding</keyword>
<dbReference type="InterPro" id="IPR038729">
    <property type="entry name" value="Rad50/SbcC_AAA"/>
</dbReference>
<organism evidence="21 22">
    <name type="scientific">Sparassis crispa</name>
    <dbReference type="NCBI Taxonomy" id="139825"/>
    <lineage>
        <taxon>Eukaryota</taxon>
        <taxon>Fungi</taxon>
        <taxon>Dikarya</taxon>
        <taxon>Basidiomycota</taxon>
        <taxon>Agaricomycotina</taxon>
        <taxon>Agaricomycetes</taxon>
        <taxon>Polyporales</taxon>
        <taxon>Sparassidaceae</taxon>
        <taxon>Sparassis</taxon>
    </lineage>
</organism>
<evidence type="ECO:0000256" key="8">
    <source>
        <dbReference type="ARBA" id="ARBA00022741"/>
    </source>
</evidence>
<dbReference type="FunCoup" id="A0A401GRZ4">
    <property type="interactions" value="587"/>
</dbReference>
<dbReference type="Pfam" id="PF13476">
    <property type="entry name" value="AAA_23"/>
    <property type="match status" value="1"/>
</dbReference>
<sequence>MASLEKLAIRGIRSFDDKQISVIEFFTPVTVIVGHNGSGKTTIIECLKYATTGDQPPNTRGGAFVHDPKMANEKEVKAQVKLRFTAANDNSMLVVRNLSVTLKKNGAMTMKTLESILALADSSGSKRGVISTKCAEMDAEIPHLLGVSKAVLENVIFCHQEDSYWPLSEPSALKKKFDDIFEATKYTKALDSIKALRKDRVADLKAEKERLEALSREKQHADKIKSRVSDMTGTISAKQMEYDELKKQYEYLVKANAKFYESATKFREIYVKIDNLNEKKAHYQEELASARENLQELSGTDEELADRLQNFDENVAKQRQRCRVQNQKLQDVNDELAAARKAHVDLMNEQGRLESDEKTQEQRIADRESSIRDISAKYQIKGFDHSPLSREQIQDFIVKLGDLRRRQHSETNRLQGENKAKNDEYNEKSRHLHTELQGFKQQKLSIRDRVANHQSNITRTQDEVDRAQVLDSELHALRADMEEKEHRIESIKADLRAGKYEERLAEVTAKGRNLDTKREELNIELGALSRQSDARARLNLTRTELKNRTSELKNLLEFNNPKFRKLVGLDAQPDSMERDLERVVGEKEREHIDLEKESNIASKNLQAAESNLSNLKSQVKSRLNEIKVLDKKLKDGLSEGDANNVGDAISDANKEISTRNEELGKSAGAHELYKRLLQVGKTKKCCPLCTRSMNDQEIVVYDRSVKDSIKKSSPEAVREIEGELRDWEIELKRLQELAVLAASRDKVETSDVPTLERDIQAQGDAISALTEKAEEALRKLDEVKKELKEMSAMRQPAANVTRTHKEIEHLTGEIKNIESDLAVAGSTKNIEDVQAELDVLGNDIRNTEREKQNLQGERERLTNALRTFEKDHSNMRLREGELKSDLRDKEHLKSRIEEMRKEMTSANEQLQELDTKISEAQVPIERLEHEYRITERELSAKIAEAQQYSQDLNVESDKLEDANKGIERYVRERRGRRLKECNEEIEQHEADIKELGMKLEKTREEIHKMEQEINESGMAMANLRENIRVRKLVKDIAAAQAEIDSYDLEEAARAKRIFEEKYQVEKQKETDVQSRFAHIGGEINALQAQLETLQDDQHEFQDINKKYQDQLIKVKMSDMANNDLEKYAKALDNAIMKYHSLKMAEVNDTMRHLWNKTYQGTDIDGIKISADNEGGATKRTYNYRVVMTKDNVEMDMRGRCSAGQKMLASIIIRLALADSFGQNCGILALDEPTNALDTENIDALASSLVDIINERKGNANFQLIIITHDENFLRKLGQSNVMDYYWRVTRDGRQKSIIERHRFG</sequence>
<feature type="coiled-coil region" evidence="19">
    <location>
        <begin position="467"/>
        <end position="494"/>
    </location>
</feature>
<dbReference type="RefSeq" id="XP_027615911.1">
    <property type="nucleotide sequence ID" value="XM_027760110.1"/>
</dbReference>
<comment type="similarity">
    <text evidence="4">Belongs to the SMC family. RAD50 subfamily.</text>
</comment>
<dbReference type="NCBIfam" id="TIGR00606">
    <property type="entry name" value="rad50"/>
    <property type="match status" value="1"/>
</dbReference>
<keyword evidence="16" id="KW-0539">Nucleus</keyword>
<evidence type="ECO:0000256" key="13">
    <source>
        <dbReference type="ARBA" id="ARBA00022842"/>
    </source>
</evidence>
<reference evidence="21 22" key="1">
    <citation type="journal article" date="2018" name="Sci. Rep.">
        <title>Genome sequence of the cauliflower mushroom Sparassis crispa (Hanabiratake) and its association with beneficial usage.</title>
        <authorList>
            <person name="Kiyama R."/>
            <person name="Furutani Y."/>
            <person name="Kawaguchi K."/>
            <person name="Nakanishi T."/>
        </authorList>
    </citation>
    <scope>NUCLEOTIDE SEQUENCE [LARGE SCALE GENOMIC DNA]</scope>
</reference>
<evidence type="ECO:0000256" key="9">
    <source>
        <dbReference type="ARBA" id="ARBA00022763"/>
    </source>
</evidence>
<dbReference type="InParanoid" id="A0A401GRZ4"/>
<evidence type="ECO:0000256" key="18">
    <source>
        <dbReference type="ARBA" id="ARBA00049360"/>
    </source>
</evidence>
<keyword evidence="14 19" id="KW-0175">Coiled coil</keyword>
<keyword evidence="13" id="KW-0460">Magnesium</keyword>
<feature type="coiled-coil region" evidence="19">
    <location>
        <begin position="194"/>
        <end position="224"/>
    </location>
</feature>
<accession>A0A401GRZ4</accession>
<evidence type="ECO:0000256" key="11">
    <source>
        <dbReference type="ARBA" id="ARBA00022833"/>
    </source>
</evidence>
<dbReference type="GO" id="GO:0030870">
    <property type="term" value="C:Mre11 complex"/>
    <property type="evidence" value="ECO:0007669"/>
    <property type="project" value="InterPro"/>
</dbReference>
<comment type="caution">
    <text evidence="21">The sequence shown here is derived from an EMBL/GenBank/DDBJ whole genome shotgun (WGS) entry which is preliminary data.</text>
</comment>
<keyword evidence="22" id="KW-1185">Reference proteome</keyword>
<dbReference type="GO" id="GO:0016887">
    <property type="term" value="F:ATP hydrolysis activity"/>
    <property type="evidence" value="ECO:0007669"/>
    <property type="project" value="InterPro"/>
</dbReference>
<keyword evidence="10" id="KW-0378">Hydrolase</keyword>
<dbReference type="Proteomes" id="UP000287166">
    <property type="component" value="Unassembled WGS sequence"/>
</dbReference>
<comment type="catalytic activity">
    <reaction evidence="18">
        <text>ATP + H2O = ADP + phosphate + H(+)</text>
        <dbReference type="Rhea" id="RHEA:13065"/>
        <dbReference type="ChEBI" id="CHEBI:15377"/>
        <dbReference type="ChEBI" id="CHEBI:15378"/>
        <dbReference type="ChEBI" id="CHEBI:30616"/>
        <dbReference type="ChEBI" id="CHEBI:43474"/>
        <dbReference type="ChEBI" id="CHEBI:456216"/>
    </reaction>
</comment>
<dbReference type="GO" id="GO:0007127">
    <property type="term" value="P:meiosis I"/>
    <property type="evidence" value="ECO:0007669"/>
    <property type="project" value="UniProtKB-ARBA"/>
</dbReference>
<dbReference type="STRING" id="139825.A0A401GRZ4"/>
<feature type="coiled-coil region" evidence="19">
    <location>
        <begin position="577"/>
        <end position="625"/>
    </location>
</feature>
<dbReference type="FunFam" id="3.40.50.300:FF:001195">
    <property type="entry name" value="DNA repair protein rad50"/>
    <property type="match status" value="1"/>
</dbReference>
<dbReference type="GO" id="GO:0000794">
    <property type="term" value="C:condensed nuclear chromosome"/>
    <property type="evidence" value="ECO:0007669"/>
    <property type="project" value="TreeGrafter"/>
</dbReference>
<evidence type="ECO:0000256" key="2">
    <source>
        <dbReference type="ARBA" id="ARBA00004123"/>
    </source>
</evidence>
<evidence type="ECO:0000256" key="17">
    <source>
        <dbReference type="ARBA" id="ARBA00023254"/>
    </source>
</evidence>
<keyword evidence="17" id="KW-0469">Meiosis</keyword>
<proteinExistence type="inferred from homology"/>
<dbReference type="GO" id="GO:0051880">
    <property type="term" value="F:G-quadruplex DNA binding"/>
    <property type="evidence" value="ECO:0007669"/>
    <property type="project" value="TreeGrafter"/>
</dbReference>
<keyword evidence="6" id="KW-0158">Chromosome</keyword>
<evidence type="ECO:0000256" key="15">
    <source>
        <dbReference type="ARBA" id="ARBA00023204"/>
    </source>
</evidence>
<dbReference type="PANTHER" id="PTHR18867:SF12">
    <property type="entry name" value="DNA REPAIR PROTEIN RAD50"/>
    <property type="match status" value="1"/>
</dbReference>
<evidence type="ECO:0000256" key="4">
    <source>
        <dbReference type="ARBA" id="ARBA00009439"/>
    </source>
</evidence>
<dbReference type="GO" id="GO:0005524">
    <property type="term" value="F:ATP binding"/>
    <property type="evidence" value="ECO:0007669"/>
    <property type="project" value="UniProtKB-KW"/>
</dbReference>
<feature type="coiled-coil region" evidence="19">
    <location>
        <begin position="717"/>
        <end position="793"/>
    </location>
</feature>
<feature type="domain" description="Rad50/SbcC-type AAA" evidence="20">
    <location>
        <begin position="6"/>
        <end position="221"/>
    </location>
</feature>
<dbReference type="InterPro" id="IPR027417">
    <property type="entry name" value="P-loop_NTPase"/>
</dbReference>
<dbReference type="GO" id="GO:0007004">
    <property type="term" value="P:telomere maintenance via telomerase"/>
    <property type="evidence" value="ECO:0007669"/>
    <property type="project" value="TreeGrafter"/>
</dbReference>
<dbReference type="GO" id="GO:0000722">
    <property type="term" value="P:telomere maintenance via recombination"/>
    <property type="evidence" value="ECO:0007669"/>
    <property type="project" value="UniProtKB-ARBA"/>
</dbReference>
<dbReference type="EMBL" id="BFAD01000007">
    <property type="protein sequence ID" value="GBE84998.1"/>
    <property type="molecule type" value="Genomic_DNA"/>
</dbReference>
<dbReference type="GO" id="GO:0006303">
    <property type="term" value="P:double-strand break repair via nonhomologous end joining"/>
    <property type="evidence" value="ECO:0007669"/>
    <property type="project" value="UniProtKB-ARBA"/>
</dbReference>
<dbReference type="Gene3D" id="3.40.50.300">
    <property type="entry name" value="P-loop containing nucleotide triphosphate hydrolases"/>
    <property type="match status" value="2"/>
</dbReference>
<keyword evidence="15" id="KW-0234">DNA repair</keyword>
<dbReference type="Pfam" id="PF13558">
    <property type="entry name" value="SbcC_Walker_B"/>
    <property type="match status" value="1"/>
</dbReference>
<keyword evidence="11" id="KW-0862">Zinc</keyword>
<dbReference type="FunFam" id="3.40.50.300:FF:000593">
    <property type="entry name" value="DNA repair protein RAD50"/>
    <property type="match status" value="1"/>
</dbReference>
<evidence type="ECO:0000256" key="14">
    <source>
        <dbReference type="ARBA" id="ARBA00023054"/>
    </source>
</evidence>
<dbReference type="GO" id="GO:0003691">
    <property type="term" value="F:double-stranded telomeric DNA binding"/>
    <property type="evidence" value="ECO:0007669"/>
    <property type="project" value="TreeGrafter"/>
</dbReference>
<feature type="coiled-coil region" evidence="19">
    <location>
        <begin position="830"/>
        <end position="1110"/>
    </location>
</feature>
<dbReference type="SUPFAM" id="SSF52540">
    <property type="entry name" value="P-loop containing nucleoside triphosphate hydrolases"/>
    <property type="match status" value="2"/>
</dbReference>
<gene>
    <name evidence="21" type="ORF">SCP_0701830</name>
</gene>
<evidence type="ECO:0000256" key="3">
    <source>
        <dbReference type="ARBA" id="ARBA00004286"/>
    </source>
</evidence>
<evidence type="ECO:0000256" key="7">
    <source>
        <dbReference type="ARBA" id="ARBA00022723"/>
    </source>
</evidence>
<evidence type="ECO:0000256" key="10">
    <source>
        <dbReference type="ARBA" id="ARBA00022801"/>
    </source>
</evidence>